<dbReference type="Proteomes" id="UP000298460">
    <property type="component" value="Unassembled WGS sequence"/>
</dbReference>
<sequence>MGLAKLLSDLAGTPVPQFLKRDGLSYEAIKGANGAMDVNLKDAGGGVNALAVNSDGSVNTKLTGRLVNEPFTGSTTVTHTFTKPMREFFISNDGDSNLTITINNMTFTVYPFTSFDEAFEPFTFVNITTEGPYQAWGRA</sequence>
<comment type="caution">
    <text evidence="1">The sequence shown here is derived from an EMBL/GenBank/DDBJ whole genome shotgun (WGS) entry which is preliminary data.</text>
</comment>
<evidence type="ECO:0000313" key="2">
    <source>
        <dbReference type="Proteomes" id="UP000298460"/>
    </source>
</evidence>
<dbReference type="RefSeq" id="WP_135548985.1">
    <property type="nucleotide sequence ID" value="NZ_SPQQ01000006.1"/>
</dbReference>
<proteinExistence type="predicted"/>
<reference evidence="1 2" key="1">
    <citation type="submission" date="2019-03" db="EMBL/GenBank/DDBJ databases">
        <title>Draft Genome Sequence of Desulfosporosinus fructosivorans Strain 63.6F, Isolated from Marine Sediment in the Baltic Sea.</title>
        <authorList>
            <person name="Hausmann B."/>
            <person name="Vandieken V."/>
            <person name="Pjevac P."/>
            <person name="Schreck K."/>
            <person name="Herbold C.W."/>
            <person name="Loy A."/>
        </authorList>
    </citation>
    <scope>NUCLEOTIDE SEQUENCE [LARGE SCALE GENOMIC DNA]</scope>
    <source>
        <strain evidence="1 2">63.6F</strain>
    </source>
</reference>
<dbReference type="EMBL" id="SPQQ01000006">
    <property type="protein sequence ID" value="TGE36897.1"/>
    <property type="molecule type" value="Genomic_DNA"/>
</dbReference>
<organism evidence="1 2">
    <name type="scientific">Desulfosporosinus fructosivorans</name>
    <dbReference type="NCBI Taxonomy" id="2018669"/>
    <lineage>
        <taxon>Bacteria</taxon>
        <taxon>Bacillati</taxon>
        <taxon>Bacillota</taxon>
        <taxon>Clostridia</taxon>
        <taxon>Eubacteriales</taxon>
        <taxon>Desulfitobacteriaceae</taxon>
        <taxon>Desulfosporosinus</taxon>
    </lineage>
</organism>
<evidence type="ECO:0000313" key="1">
    <source>
        <dbReference type="EMBL" id="TGE36897.1"/>
    </source>
</evidence>
<dbReference type="AlphaFoldDB" id="A0A4Z0R4G6"/>
<name>A0A4Z0R4G6_9FIRM</name>
<accession>A0A4Z0R4G6</accession>
<evidence type="ECO:0008006" key="3">
    <source>
        <dbReference type="Google" id="ProtNLM"/>
    </source>
</evidence>
<keyword evidence="2" id="KW-1185">Reference proteome</keyword>
<protein>
    <recommendedName>
        <fullName evidence="3">Phage tail protein</fullName>
    </recommendedName>
</protein>
<gene>
    <name evidence="1" type="ORF">E4K67_17515</name>
</gene>